<gene>
    <name evidence="3" type="ORF">FD40_GL000183</name>
</gene>
<dbReference type="CDD" id="cd17242">
    <property type="entry name" value="MobM_relaxase"/>
    <property type="match status" value="1"/>
</dbReference>
<evidence type="ECO:0000313" key="3">
    <source>
        <dbReference type="EMBL" id="KRM43175.1"/>
    </source>
</evidence>
<dbReference type="PATRIC" id="fig|1423721.4.peg.183"/>
<evidence type="ECO:0000256" key="1">
    <source>
        <dbReference type="ARBA" id="ARBA00010657"/>
    </source>
</evidence>
<comment type="caution">
    <text evidence="3">The sequence shown here is derived from an EMBL/GenBank/DDBJ whole genome shotgun (WGS) entry which is preliminary data.</text>
</comment>
<organism evidence="3 4">
    <name type="scientific">Amylolactobacillus amylophilus DSM 20533 = JCM 1125</name>
    <dbReference type="NCBI Taxonomy" id="1423721"/>
    <lineage>
        <taxon>Bacteria</taxon>
        <taxon>Bacillati</taxon>
        <taxon>Bacillota</taxon>
        <taxon>Bacilli</taxon>
        <taxon>Lactobacillales</taxon>
        <taxon>Lactobacillaceae</taxon>
        <taxon>Amylolactobacillus</taxon>
    </lineage>
</organism>
<protein>
    <recommendedName>
        <fullName evidence="5">Plasmid recombination enzyme</fullName>
    </recommendedName>
</protein>
<dbReference type="EMBL" id="AYYS01000007">
    <property type="protein sequence ID" value="KRM43175.1"/>
    <property type="molecule type" value="Genomic_DNA"/>
</dbReference>
<keyword evidence="4" id="KW-1185">Reference proteome</keyword>
<dbReference type="Gene3D" id="3.30.930.30">
    <property type="match status" value="1"/>
</dbReference>
<name>A0A0R1YLE7_9LACO</name>
<dbReference type="GO" id="GO:0003677">
    <property type="term" value="F:DNA binding"/>
    <property type="evidence" value="ECO:0007669"/>
    <property type="project" value="InterPro"/>
</dbReference>
<evidence type="ECO:0000313" key="4">
    <source>
        <dbReference type="Proteomes" id="UP000051230"/>
    </source>
</evidence>
<dbReference type="InterPro" id="IPR001668">
    <property type="entry name" value="Mob_Pre"/>
</dbReference>
<reference evidence="3 4" key="1">
    <citation type="journal article" date="2015" name="Genome Announc.">
        <title>Expanding the biotechnology potential of lactobacilli through comparative genomics of 213 strains and associated genera.</title>
        <authorList>
            <person name="Sun Z."/>
            <person name="Harris H.M."/>
            <person name="McCann A."/>
            <person name="Guo C."/>
            <person name="Argimon S."/>
            <person name="Zhang W."/>
            <person name="Yang X."/>
            <person name="Jeffery I.B."/>
            <person name="Cooney J.C."/>
            <person name="Kagawa T.F."/>
            <person name="Liu W."/>
            <person name="Song Y."/>
            <person name="Salvetti E."/>
            <person name="Wrobel A."/>
            <person name="Rasinkangas P."/>
            <person name="Parkhill J."/>
            <person name="Rea M.C."/>
            <person name="O'Sullivan O."/>
            <person name="Ritari J."/>
            <person name="Douillard F.P."/>
            <person name="Paul Ross R."/>
            <person name="Yang R."/>
            <person name="Briner A.E."/>
            <person name="Felis G.E."/>
            <person name="de Vos W.M."/>
            <person name="Barrangou R."/>
            <person name="Klaenhammer T.R."/>
            <person name="Caufield P.W."/>
            <person name="Cui Y."/>
            <person name="Zhang H."/>
            <person name="O'Toole P.W."/>
        </authorList>
    </citation>
    <scope>NUCLEOTIDE SEQUENCE [LARGE SCALE GENOMIC DNA]</scope>
    <source>
        <strain evidence="3 4">DSM 20533</strain>
    </source>
</reference>
<keyword evidence="2" id="KW-0175">Coiled coil</keyword>
<accession>A0A0R1YLE7</accession>
<evidence type="ECO:0000256" key="2">
    <source>
        <dbReference type="SAM" id="Coils"/>
    </source>
</evidence>
<dbReference type="GO" id="GO:0006310">
    <property type="term" value="P:DNA recombination"/>
    <property type="evidence" value="ECO:0007669"/>
    <property type="project" value="InterPro"/>
</dbReference>
<comment type="similarity">
    <text evidence="1">Belongs to the plasmid mobilization pre family.</text>
</comment>
<feature type="coiled-coil region" evidence="2">
    <location>
        <begin position="119"/>
        <end position="174"/>
    </location>
</feature>
<evidence type="ECO:0008006" key="5">
    <source>
        <dbReference type="Google" id="ProtNLM"/>
    </source>
</evidence>
<dbReference type="STRING" id="1423721.LA20533_03540"/>
<sequence>MSAVVHMDEKTPHLHLTFVPLTKDNRLCAKEIIGNRANLTKWQDDFHAYMVEKYPDLERGESASRTGRKHIPTRLFKQAVSLSRQARAIEATLDGINPLNAGKKKEEALSMLKKWFPQMENFSGQLKKYKVTINDLLAENEKLEARAKASEKGKMKDTMERAKLKSELDNLQRLVDRIPPDILAELKRQQRHTVKER</sequence>
<dbReference type="Pfam" id="PF01076">
    <property type="entry name" value="Mob_Pre"/>
    <property type="match status" value="1"/>
</dbReference>
<dbReference type="AlphaFoldDB" id="A0A0R1YLE7"/>
<proteinExistence type="inferred from homology"/>
<dbReference type="Proteomes" id="UP000051230">
    <property type="component" value="Unassembled WGS sequence"/>
</dbReference>